<reference evidence="1 2" key="1">
    <citation type="submission" date="2016-11" db="EMBL/GenBank/DDBJ databases">
        <authorList>
            <person name="Jaros S."/>
            <person name="Januszkiewicz K."/>
            <person name="Wedrychowicz H."/>
        </authorList>
    </citation>
    <scope>NUCLEOTIDE SEQUENCE [LARGE SCALE GENOMIC DNA]</scope>
    <source>
        <strain evidence="1 2">DSM 17459</strain>
    </source>
</reference>
<keyword evidence="2" id="KW-1185">Reference proteome</keyword>
<dbReference type="SUPFAM" id="SSF48498">
    <property type="entry name" value="Tetracyclin repressor-like, C-terminal domain"/>
    <property type="match status" value="1"/>
</dbReference>
<evidence type="ECO:0000313" key="2">
    <source>
        <dbReference type="Proteomes" id="UP000184245"/>
    </source>
</evidence>
<dbReference type="RefSeq" id="WP_072854293.1">
    <property type="nucleotide sequence ID" value="NZ_FQVI01000028.1"/>
</dbReference>
<sequence length="190" mass="21427">MPPKAKVTKDMVIDAAFEVVREVGAENINARTIANKLNCSTQPVMYHFAKMEDLKKASYAKADSFHTEYLMNIDNPKEGIMLGIGLNYIRFAMQEPNLFRFLFQSGFAVENSLLEMIDSEELIPLLTAMQDAMKMSMEQTKEVFVTIALFAHGYASIIANNSLEYDEKVVASHLERAYRGAVLALQEETK</sequence>
<accession>A0A1M5BNH0</accession>
<dbReference type="OrthoDB" id="66596at2"/>
<dbReference type="Proteomes" id="UP000184245">
    <property type="component" value="Unassembled WGS sequence"/>
</dbReference>
<dbReference type="SUPFAM" id="SSF46689">
    <property type="entry name" value="Homeodomain-like"/>
    <property type="match status" value="1"/>
</dbReference>
<dbReference type="STRING" id="1122155.SAMN02745158_03742"/>
<dbReference type="AlphaFoldDB" id="A0A1M5BNH0"/>
<dbReference type="InterPro" id="IPR036271">
    <property type="entry name" value="Tet_transcr_reg_TetR-rel_C_sf"/>
</dbReference>
<dbReference type="EMBL" id="FQVI01000028">
    <property type="protein sequence ID" value="SHF43930.1"/>
    <property type="molecule type" value="Genomic_DNA"/>
</dbReference>
<proteinExistence type="predicted"/>
<dbReference type="InterPro" id="IPR009057">
    <property type="entry name" value="Homeodomain-like_sf"/>
</dbReference>
<protein>
    <submittedName>
        <fullName evidence="1">Transcriptional regulator, TetR family</fullName>
    </submittedName>
</protein>
<name>A0A1M5BNH0_9CLOT</name>
<dbReference type="Gene3D" id="1.10.10.60">
    <property type="entry name" value="Homeodomain-like"/>
    <property type="match status" value="1"/>
</dbReference>
<gene>
    <name evidence="1" type="ORF">SAMN02745158_03742</name>
</gene>
<organism evidence="1 2">
    <name type="scientific">Lactonifactor longoviformis DSM 17459</name>
    <dbReference type="NCBI Taxonomy" id="1122155"/>
    <lineage>
        <taxon>Bacteria</taxon>
        <taxon>Bacillati</taxon>
        <taxon>Bacillota</taxon>
        <taxon>Clostridia</taxon>
        <taxon>Eubacteriales</taxon>
        <taxon>Clostridiaceae</taxon>
        <taxon>Lactonifactor</taxon>
    </lineage>
</organism>
<evidence type="ECO:0000313" key="1">
    <source>
        <dbReference type="EMBL" id="SHF43930.1"/>
    </source>
</evidence>
<dbReference type="Gene3D" id="1.10.357.10">
    <property type="entry name" value="Tetracycline Repressor, domain 2"/>
    <property type="match status" value="1"/>
</dbReference>